<dbReference type="SUPFAM" id="SSF48695">
    <property type="entry name" value="Multiheme cytochromes"/>
    <property type="match status" value="1"/>
</dbReference>
<feature type="binding site" description="axial binding residue" evidence="6">
    <location>
        <position position="60"/>
    </location>
    <ligand>
        <name>heme c</name>
        <dbReference type="ChEBI" id="CHEBI:61717"/>
        <label>1</label>
    </ligand>
    <ligandPart>
        <name>Fe</name>
        <dbReference type="ChEBI" id="CHEBI:18248"/>
    </ligandPart>
</feature>
<dbReference type="PRINTS" id="PR00609">
    <property type="entry name" value="CYTOCHROMEC3"/>
</dbReference>
<feature type="binding site" description="axial binding residue" evidence="6">
    <location>
        <position position="55"/>
    </location>
    <ligand>
        <name>heme c</name>
        <dbReference type="ChEBI" id="CHEBI:61717"/>
        <label>1</label>
    </ligand>
    <ligandPart>
        <name>Fe</name>
        <dbReference type="ChEBI" id="CHEBI:18248"/>
    </ligandPart>
</feature>
<comment type="cofactor">
    <cofactor evidence="6">
        <name>heme c</name>
        <dbReference type="ChEBI" id="CHEBI:61717"/>
    </cofactor>
    <text evidence="6">Binds 4 heme c groups covalently per monomer.</text>
</comment>
<feature type="binding site" description="axial binding residue" evidence="6">
    <location>
        <position position="121"/>
    </location>
    <ligand>
        <name>heme c</name>
        <dbReference type="ChEBI" id="CHEBI:61717"/>
        <label>1</label>
    </ligand>
    <ligandPart>
        <name>Fe</name>
        <dbReference type="ChEBI" id="CHEBI:18248"/>
    </ligandPart>
</feature>
<evidence type="ECO:0000256" key="3">
    <source>
        <dbReference type="ARBA" id="ARBA00022723"/>
    </source>
</evidence>
<evidence type="ECO:0000256" key="2">
    <source>
        <dbReference type="ARBA" id="ARBA00022617"/>
    </source>
</evidence>
<feature type="binding site" description="axial binding residue" evidence="6">
    <location>
        <position position="79"/>
    </location>
    <ligand>
        <name>heme c</name>
        <dbReference type="ChEBI" id="CHEBI:61717"/>
        <label>1</label>
    </ligand>
    <ligandPart>
        <name>Fe</name>
        <dbReference type="ChEBI" id="CHEBI:18248"/>
    </ligandPart>
</feature>
<evidence type="ECO:0000256" key="6">
    <source>
        <dbReference type="PIRSR" id="PIRSR602322-1"/>
    </source>
</evidence>
<feature type="binding site" description="axial binding residue" evidence="6">
    <location>
        <position position="58"/>
    </location>
    <ligand>
        <name>heme c</name>
        <dbReference type="ChEBI" id="CHEBI:61717"/>
        <label>1</label>
    </ligand>
    <ligandPart>
        <name>Fe</name>
        <dbReference type="ChEBI" id="CHEBI:18248"/>
    </ligandPart>
</feature>
<keyword evidence="7" id="KW-0732">Signal</keyword>
<dbReference type="GO" id="GO:0009055">
    <property type="term" value="F:electron transfer activity"/>
    <property type="evidence" value="ECO:0007669"/>
    <property type="project" value="InterPro"/>
</dbReference>
<comment type="caution">
    <text evidence="9">The sequence shown here is derived from an EMBL/GenBank/DDBJ whole genome shotgun (WGS) entry which is preliminary data.</text>
</comment>
<feature type="binding site" description="axial binding residue" evidence="6">
    <location>
        <position position="108"/>
    </location>
    <ligand>
        <name>heme c</name>
        <dbReference type="ChEBI" id="CHEBI:61717"/>
        <label>1</label>
    </ligand>
    <ligandPart>
        <name>Fe</name>
        <dbReference type="ChEBI" id="CHEBI:18248"/>
    </ligandPart>
</feature>
<organism evidence="9 10">
    <name type="scientific">Thermoanaerobaculum aquaticum</name>
    <dbReference type="NCBI Taxonomy" id="1312852"/>
    <lineage>
        <taxon>Bacteria</taxon>
        <taxon>Pseudomonadati</taxon>
        <taxon>Acidobacteriota</taxon>
        <taxon>Thermoanaerobaculia</taxon>
        <taxon>Thermoanaerobaculales</taxon>
        <taxon>Thermoanaerobaculaceae</taxon>
        <taxon>Thermoanaerobaculum</taxon>
    </lineage>
</organism>
<evidence type="ECO:0000256" key="7">
    <source>
        <dbReference type="SAM" id="SignalP"/>
    </source>
</evidence>
<dbReference type="InterPro" id="IPR036280">
    <property type="entry name" value="Multihaem_cyt_sf"/>
</dbReference>
<feature type="binding site" description="axial binding residue" evidence="6">
    <location>
        <position position="49"/>
    </location>
    <ligand>
        <name>heme c</name>
        <dbReference type="ChEBI" id="CHEBI:61717"/>
        <label>1</label>
    </ligand>
    <ligandPart>
        <name>Fe</name>
        <dbReference type="ChEBI" id="CHEBI:18248"/>
    </ligandPart>
</feature>
<feature type="signal peptide" evidence="7">
    <location>
        <begin position="1"/>
        <end position="22"/>
    </location>
</feature>
<keyword evidence="2 6" id="KW-0349">Heme</keyword>
<feature type="binding site" description="axial binding residue" evidence="6">
    <location>
        <position position="122"/>
    </location>
    <ligand>
        <name>heme c</name>
        <dbReference type="ChEBI" id="CHEBI:61717"/>
        <label>1</label>
    </ligand>
    <ligandPart>
        <name>Fe</name>
        <dbReference type="ChEBI" id="CHEBI:18248"/>
    </ligandPart>
</feature>
<keyword evidence="4" id="KW-0249">Electron transport</keyword>
<feature type="binding site" description="axial binding residue" evidence="6">
    <location>
        <position position="118"/>
    </location>
    <ligand>
        <name>heme c</name>
        <dbReference type="ChEBI" id="CHEBI:61717"/>
        <label>3</label>
    </ligand>
    <ligandPart>
        <name>Fe</name>
        <dbReference type="ChEBI" id="CHEBI:18248"/>
    </ligandPart>
</feature>
<evidence type="ECO:0000256" key="4">
    <source>
        <dbReference type="ARBA" id="ARBA00022982"/>
    </source>
</evidence>
<keyword evidence="5 6" id="KW-0408">Iron</keyword>
<dbReference type="Proteomes" id="UP000027284">
    <property type="component" value="Unassembled WGS sequence"/>
</dbReference>
<proteinExistence type="predicted"/>
<feature type="binding site" description="axial binding residue" evidence="6">
    <location>
        <position position="59"/>
    </location>
    <ligand>
        <name>heme c</name>
        <dbReference type="ChEBI" id="CHEBI:61717"/>
        <label>1</label>
    </ligand>
    <ligandPart>
        <name>Fe</name>
        <dbReference type="ChEBI" id="CHEBI:18248"/>
    </ligandPart>
</feature>
<keyword evidence="3 6" id="KW-0479">Metal-binding</keyword>
<dbReference type="AlphaFoldDB" id="A0A062XNU6"/>
<sequence>MKGSHRHLWLWAVTILAAVAVAAVQVPETVTLDKAKNKQAPVVMPHKVHADKYACDTCHHTQKGLTAEATEVKPCASCHLDPEKPETPSMREMSLSKNPFHKLCIDCHKKEAKGPTKCAECHKK</sequence>
<feature type="domain" description="Class III cytochrome C" evidence="8">
    <location>
        <begin position="32"/>
        <end position="122"/>
    </location>
</feature>
<dbReference type="EMBL" id="JMFG01000009">
    <property type="protein sequence ID" value="KDA54257.1"/>
    <property type="molecule type" value="Genomic_DNA"/>
</dbReference>
<dbReference type="Pfam" id="PF02085">
    <property type="entry name" value="Cytochrom_CIII"/>
    <property type="match status" value="1"/>
</dbReference>
<accession>A0A062XNU6</accession>
<feature type="chain" id="PRO_5001620200" description="Class III cytochrome C domain-containing protein" evidence="7">
    <location>
        <begin position="23"/>
        <end position="124"/>
    </location>
</feature>
<dbReference type="InterPro" id="IPR002322">
    <property type="entry name" value="Cyt_c_III"/>
</dbReference>
<feature type="binding site" description="axial binding residue" evidence="6">
    <location>
        <position position="78"/>
    </location>
    <ligand>
        <name>heme c</name>
        <dbReference type="ChEBI" id="CHEBI:61717"/>
        <label>1</label>
    </ligand>
    <ligandPart>
        <name>Fe</name>
        <dbReference type="ChEBI" id="CHEBI:18248"/>
    </ligandPart>
</feature>
<dbReference type="GO" id="GO:0046872">
    <property type="term" value="F:metal ion binding"/>
    <property type="evidence" value="ECO:0007669"/>
    <property type="project" value="UniProtKB-KW"/>
</dbReference>
<evidence type="ECO:0000313" key="10">
    <source>
        <dbReference type="Proteomes" id="UP000027284"/>
    </source>
</evidence>
<dbReference type="InterPro" id="IPR020942">
    <property type="entry name" value="Cyt_c_III_dom"/>
</dbReference>
<dbReference type="Gene3D" id="3.90.10.10">
    <property type="entry name" value="Cytochrome C3"/>
    <property type="match status" value="1"/>
</dbReference>
<protein>
    <recommendedName>
        <fullName evidence="8">Class III cytochrome C domain-containing protein</fullName>
    </recommendedName>
</protein>
<dbReference type="GO" id="GO:0020037">
    <property type="term" value="F:heme binding"/>
    <property type="evidence" value="ECO:0007669"/>
    <property type="project" value="InterPro"/>
</dbReference>
<dbReference type="CDD" id="cd08168">
    <property type="entry name" value="Cytochrom_C3"/>
    <property type="match status" value="1"/>
</dbReference>
<name>A0A062XNU6_9BACT</name>
<feature type="binding site" description="axial binding residue" evidence="6">
    <location>
        <position position="107"/>
    </location>
    <ligand>
        <name>heme c</name>
        <dbReference type="ChEBI" id="CHEBI:61717"/>
        <label>1</label>
    </ligand>
    <ligandPart>
        <name>Fe</name>
        <dbReference type="ChEBI" id="CHEBI:18248"/>
    </ligandPart>
</feature>
<gene>
    <name evidence="9" type="ORF">EG19_12305</name>
</gene>
<dbReference type="OrthoDB" id="5421852at2"/>
<reference evidence="9 10" key="1">
    <citation type="submission" date="2014-04" db="EMBL/GenBank/DDBJ databases">
        <title>The Genome Sequence of Thermoanaerobaculum aquaticum MP-01, The First Cultivated Group 23 Acidobacterium.</title>
        <authorList>
            <person name="Stamps B.W."/>
            <person name="Losey N.A."/>
            <person name="Lawson P.A."/>
            <person name="Stevenson B.S."/>
        </authorList>
    </citation>
    <scope>NUCLEOTIDE SEQUENCE [LARGE SCALE GENOMIC DNA]</scope>
    <source>
        <strain evidence="9 10">MP-01</strain>
    </source>
</reference>
<dbReference type="RefSeq" id="WP_038047959.1">
    <property type="nucleotide sequence ID" value="NZ_JMFG01000009.1"/>
</dbReference>
<evidence type="ECO:0000313" key="9">
    <source>
        <dbReference type="EMBL" id="KDA54257.1"/>
    </source>
</evidence>
<evidence type="ECO:0000259" key="8">
    <source>
        <dbReference type="Pfam" id="PF02085"/>
    </source>
</evidence>
<dbReference type="STRING" id="1312852.EG19_12305"/>
<feature type="binding site" description="axial binding residue" evidence="6">
    <location>
        <position position="104"/>
    </location>
    <ligand>
        <name>heme c</name>
        <dbReference type="ChEBI" id="CHEBI:61717"/>
        <label>1</label>
    </ligand>
    <ligandPart>
        <name>Fe</name>
        <dbReference type="ChEBI" id="CHEBI:18248"/>
    </ligandPart>
</feature>
<keyword evidence="10" id="KW-1185">Reference proteome</keyword>
<keyword evidence="1" id="KW-0813">Transport</keyword>
<evidence type="ECO:0000256" key="1">
    <source>
        <dbReference type="ARBA" id="ARBA00022448"/>
    </source>
</evidence>
<feature type="binding site" description="axial binding residue" evidence="6">
    <location>
        <position position="46"/>
    </location>
    <ligand>
        <name>heme c</name>
        <dbReference type="ChEBI" id="CHEBI:61717"/>
        <label>1</label>
    </ligand>
    <ligandPart>
        <name>Fe</name>
        <dbReference type="ChEBI" id="CHEBI:18248"/>
    </ligandPart>
</feature>
<evidence type="ECO:0000256" key="5">
    <source>
        <dbReference type="ARBA" id="ARBA00023004"/>
    </source>
</evidence>